<organism evidence="2 3">
    <name type="scientific">Colwellia psychrerythraea</name>
    <name type="common">Vibrio psychroerythus</name>
    <dbReference type="NCBI Taxonomy" id="28229"/>
    <lineage>
        <taxon>Bacteria</taxon>
        <taxon>Pseudomonadati</taxon>
        <taxon>Pseudomonadota</taxon>
        <taxon>Gammaproteobacteria</taxon>
        <taxon>Alteromonadales</taxon>
        <taxon>Colwelliaceae</taxon>
        <taxon>Colwellia</taxon>
    </lineage>
</organism>
<evidence type="ECO:0000313" key="3">
    <source>
        <dbReference type="Proteomes" id="UP000029868"/>
    </source>
</evidence>
<reference evidence="2 3" key="1">
    <citation type="submission" date="2014-08" db="EMBL/GenBank/DDBJ databases">
        <title>Genomic and Phenotypic Diversity of Colwellia psychrerythraea strains from Disparate Marine Basins.</title>
        <authorList>
            <person name="Techtmann S.M."/>
            <person name="Stelling S.C."/>
            <person name="Utturkar S.M."/>
            <person name="Alshibli N."/>
            <person name="Harris A."/>
            <person name="Brown S.D."/>
            <person name="Hazen T.C."/>
        </authorList>
    </citation>
    <scope>NUCLEOTIDE SEQUENCE [LARGE SCALE GENOMIC DNA]</scope>
    <source>
        <strain evidence="2 3">GAB14E</strain>
    </source>
</reference>
<keyword evidence="1" id="KW-0812">Transmembrane</keyword>
<dbReference type="InterPro" id="IPR012902">
    <property type="entry name" value="N_methyl_site"/>
</dbReference>
<dbReference type="InterPro" id="IPR045584">
    <property type="entry name" value="Pilin-like"/>
</dbReference>
<name>A0A099KRH9_COLPS</name>
<feature type="transmembrane region" description="Helical" evidence="1">
    <location>
        <begin position="6"/>
        <end position="26"/>
    </location>
</feature>
<keyword evidence="1" id="KW-1133">Transmembrane helix</keyword>
<dbReference type="EMBL" id="JQEC01000034">
    <property type="protein sequence ID" value="KGJ92253.1"/>
    <property type="molecule type" value="Genomic_DNA"/>
</dbReference>
<sequence>MNNKGFTLIELIVVVVLLAILAITAAPKFINLQDDANDAVMLAMKGALKSAETLIALKIRLNPEDLNANQNRFTLDGGQNIRVRGKLADGRWNNTFVYLVDFADIGQVSSNNCTDESLKWCVRQRGQNWFISRGFATIGTGRGFVIFPLGKNVNQDSCYIYYMNQNDTAIPAIAQPSIIGIDLSDC</sequence>
<dbReference type="PROSITE" id="PS00409">
    <property type="entry name" value="PROKAR_NTER_METHYL"/>
    <property type="match status" value="1"/>
</dbReference>
<dbReference type="RefSeq" id="WP_033082592.1">
    <property type="nucleotide sequence ID" value="NZ_JQEC01000034.1"/>
</dbReference>
<dbReference type="Proteomes" id="UP000029868">
    <property type="component" value="Unassembled WGS sequence"/>
</dbReference>
<gene>
    <name evidence="2" type="ORF">GAB14E_2841</name>
</gene>
<evidence type="ECO:0000256" key="1">
    <source>
        <dbReference type="SAM" id="Phobius"/>
    </source>
</evidence>
<dbReference type="AlphaFoldDB" id="A0A099KRH9"/>
<dbReference type="NCBIfam" id="TIGR02532">
    <property type="entry name" value="IV_pilin_GFxxxE"/>
    <property type="match status" value="1"/>
</dbReference>
<dbReference type="Pfam" id="PF07963">
    <property type="entry name" value="N_methyl"/>
    <property type="match status" value="1"/>
</dbReference>
<proteinExistence type="predicted"/>
<dbReference type="PATRIC" id="fig|28229.3.peg.2561"/>
<dbReference type="SUPFAM" id="SSF54523">
    <property type="entry name" value="Pili subunits"/>
    <property type="match status" value="1"/>
</dbReference>
<dbReference type="Gene3D" id="3.30.700.10">
    <property type="entry name" value="Glycoprotein, Type 4 Pilin"/>
    <property type="match status" value="1"/>
</dbReference>
<keyword evidence="1" id="KW-0472">Membrane</keyword>
<evidence type="ECO:0000313" key="2">
    <source>
        <dbReference type="EMBL" id="KGJ92253.1"/>
    </source>
</evidence>
<dbReference type="OrthoDB" id="5828185at2"/>
<evidence type="ECO:0008006" key="4">
    <source>
        <dbReference type="Google" id="ProtNLM"/>
    </source>
</evidence>
<comment type="caution">
    <text evidence="2">The sequence shown here is derived from an EMBL/GenBank/DDBJ whole genome shotgun (WGS) entry which is preliminary data.</text>
</comment>
<protein>
    <recommendedName>
        <fullName evidence="4">Prepilin-type N-terminal cleavage/methylation domain-containing protein</fullName>
    </recommendedName>
</protein>
<accession>A0A099KRH9</accession>